<evidence type="ECO:0000256" key="5">
    <source>
        <dbReference type="SAM" id="Phobius"/>
    </source>
</evidence>
<dbReference type="InterPro" id="IPR051832">
    <property type="entry name" value="mTOR-Rac_regulators"/>
</dbReference>
<feature type="transmembrane region" description="Helical" evidence="5">
    <location>
        <begin position="131"/>
        <end position="154"/>
    </location>
</feature>
<feature type="transmembrane region" description="Helical" evidence="5">
    <location>
        <begin position="321"/>
        <end position="344"/>
    </location>
</feature>
<dbReference type="PANTHER" id="PTHR22829">
    <property type="entry name" value="DEP DOMAIN PROTEIN"/>
    <property type="match status" value="1"/>
</dbReference>
<evidence type="ECO:0000313" key="6">
    <source>
        <dbReference type="EMBL" id="TGZ55862.1"/>
    </source>
</evidence>
<evidence type="ECO:0000256" key="3">
    <source>
        <dbReference type="ARBA" id="ARBA00022989"/>
    </source>
</evidence>
<name>A0A4S2KZP5_OPIFE</name>
<dbReference type="GO" id="GO:0030514">
    <property type="term" value="P:negative regulation of BMP signaling pathway"/>
    <property type="evidence" value="ECO:0007669"/>
    <property type="project" value="TreeGrafter"/>
</dbReference>
<dbReference type="AlphaFoldDB" id="A0A4S2KZP5"/>
<keyword evidence="7" id="KW-1185">Reference proteome</keyword>
<feature type="transmembrane region" description="Helical" evidence="5">
    <location>
        <begin position="226"/>
        <end position="246"/>
    </location>
</feature>
<keyword evidence="2 5" id="KW-0812">Transmembrane</keyword>
<dbReference type="Proteomes" id="UP000308267">
    <property type="component" value="Unassembled WGS sequence"/>
</dbReference>
<accession>A0A4S2KZP5</accession>
<feature type="transmembrane region" description="Helical" evidence="5">
    <location>
        <begin position="192"/>
        <end position="214"/>
    </location>
</feature>
<feature type="transmembrane region" description="Helical" evidence="5">
    <location>
        <begin position="86"/>
        <end position="111"/>
    </location>
</feature>
<feature type="transmembrane region" description="Helical" evidence="5">
    <location>
        <begin position="485"/>
        <end position="502"/>
    </location>
</feature>
<feature type="transmembrane region" description="Helical" evidence="5">
    <location>
        <begin position="397"/>
        <end position="417"/>
    </location>
</feature>
<feature type="transmembrane region" description="Helical" evidence="5">
    <location>
        <begin position="295"/>
        <end position="314"/>
    </location>
</feature>
<protein>
    <submittedName>
        <fullName evidence="6">Uncharacterized protein</fullName>
    </submittedName>
</protein>
<sequence>MRDYAKTDAIDELIPALIQCFGVILLGYLAGRYKILSEAEIRGLNSYVTKFALPAVFFKGMVTVDLTGMSWALVGAISLGKATVFFLAFATTLLLNRTSPFGMAAILSMFVSQSNDVALGYPVLKALYPELAIYVYLFAPAQLIILNPIAYLFLEWHQLKQESIDADLKRLADGADITPPASVNKYRRLLQVVWRVALNPLFFMTVIGVIFNFILNHNIPTYVEGLLRIIAESFAATALFTLGFGMVGKMGRITQREVLVLVIILMMKLVILPFINRELVVLLVPSPDVNETLRYSTFGFLYGAIPTAPPVYLFAAQYHVLPVVIGVGLVLGTFLCAPMIFILARMVTMYMADRSKYDQLLDSTVVGISWISIAGCIWTLFILLLSRKAFRVPHRFTCCYLLCIVLSCFGVVLGHFLNRTMFDVNGRLIPNDGFLNQPANVLHYLQFSVFFIGCTGARVWTALIALSMFLERLRSTCFVLRKQGWIYLVGFATPVLVTSILLCTSSRQRIKDIDPVFQYGLGQVSVIFEL</sequence>
<evidence type="ECO:0000313" key="7">
    <source>
        <dbReference type="Proteomes" id="UP000308267"/>
    </source>
</evidence>
<dbReference type="GO" id="GO:0016020">
    <property type="term" value="C:membrane"/>
    <property type="evidence" value="ECO:0007669"/>
    <property type="project" value="UniProtKB-SubCell"/>
</dbReference>
<gene>
    <name evidence="6" type="ORF">CRM22_010269</name>
</gene>
<feature type="transmembrane region" description="Helical" evidence="5">
    <location>
        <begin position="444"/>
        <end position="465"/>
    </location>
</feature>
<feature type="transmembrane region" description="Helical" evidence="5">
    <location>
        <begin position="364"/>
        <end position="385"/>
    </location>
</feature>
<feature type="transmembrane region" description="Helical" evidence="5">
    <location>
        <begin position="258"/>
        <end position="275"/>
    </location>
</feature>
<keyword evidence="3 5" id="KW-1133">Transmembrane helix</keyword>
<reference evidence="6 7" key="1">
    <citation type="journal article" date="2019" name="BMC Genomics">
        <title>New insights from Opisthorchis felineus genome: update on genomics of the epidemiologically important liver flukes.</title>
        <authorList>
            <person name="Ershov N.I."/>
            <person name="Mordvinov V.A."/>
            <person name="Prokhortchouk E.B."/>
            <person name="Pakharukova M.Y."/>
            <person name="Gunbin K.V."/>
            <person name="Ustyantsev K."/>
            <person name="Genaev M.A."/>
            <person name="Blinov A.G."/>
            <person name="Mazur A."/>
            <person name="Boulygina E."/>
            <person name="Tsygankova S."/>
            <person name="Khrameeva E."/>
            <person name="Chekanov N."/>
            <person name="Fan G."/>
            <person name="Xiao A."/>
            <person name="Zhang H."/>
            <person name="Xu X."/>
            <person name="Yang H."/>
            <person name="Solovyev V."/>
            <person name="Lee S.M."/>
            <person name="Liu X."/>
            <person name="Afonnikov D.A."/>
            <person name="Skryabin K.G."/>
        </authorList>
    </citation>
    <scope>NUCLEOTIDE SEQUENCE [LARGE SCALE GENOMIC DNA]</scope>
    <source>
        <strain evidence="6">AK-0245</strain>
        <tissue evidence="6">Whole organism</tissue>
    </source>
</reference>
<dbReference type="GO" id="GO:0055085">
    <property type="term" value="P:transmembrane transport"/>
    <property type="evidence" value="ECO:0007669"/>
    <property type="project" value="InterPro"/>
</dbReference>
<comment type="subcellular location">
    <subcellularLocation>
        <location evidence="1">Membrane</location>
        <topology evidence="1">Multi-pass membrane protein</topology>
    </subcellularLocation>
</comment>
<proteinExistence type="predicted"/>
<evidence type="ECO:0000256" key="1">
    <source>
        <dbReference type="ARBA" id="ARBA00004141"/>
    </source>
</evidence>
<keyword evidence="4 5" id="KW-0472">Membrane</keyword>
<dbReference type="InterPro" id="IPR004776">
    <property type="entry name" value="Mem_transp_PIN-like"/>
</dbReference>
<feature type="transmembrane region" description="Helical" evidence="5">
    <location>
        <begin position="12"/>
        <end position="31"/>
    </location>
</feature>
<dbReference type="Pfam" id="PF03547">
    <property type="entry name" value="Mem_trans"/>
    <property type="match status" value="1"/>
</dbReference>
<evidence type="ECO:0000256" key="4">
    <source>
        <dbReference type="ARBA" id="ARBA00023136"/>
    </source>
</evidence>
<comment type="caution">
    <text evidence="6">The sequence shown here is derived from an EMBL/GenBank/DDBJ whole genome shotgun (WGS) entry which is preliminary data.</text>
</comment>
<dbReference type="PANTHER" id="PTHR22829:SF5">
    <property type="entry name" value="INTEGRAL MEMBRANE PROTEIN GPR155"/>
    <property type="match status" value="1"/>
</dbReference>
<organism evidence="6 7">
    <name type="scientific">Opisthorchis felineus</name>
    <dbReference type="NCBI Taxonomy" id="147828"/>
    <lineage>
        <taxon>Eukaryota</taxon>
        <taxon>Metazoa</taxon>
        <taxon>Spiralia</taxon>
        <taxon>Lophotrochozoa</taxon>
        <taxon>Platyhelminthes</taxon>
        <taxon>Trematoda</taxon>
        <taxon>Digenea</taxon>
        <taxon>Opisthorchiida</taxon>
        <taxon>Opisthorchiata</taxon>
        <taxon>Opisthorchiidae</taxon>
        <taxon>Opisthorchis</taxon>
    </lineage>
</organism>
<dbReference type="EMBL" id="SJOL01009752">
    <property type="protein sequence ID" value="TGZ55862.1"/>
    <property type="molecule type" value="Genomic_DNA"/>
</dbReference>
<evidence type="ECO:0000256" key="2">
    <source>
        <dbReference type="ARBA" id="ARBA00022692"/>
    </source>
</evidence>
<dbReference type="OrthoDB" id="2133778at2759"/>